<dbReference type="InterPro" id="IPR009912">
    <property type="entry name" value="DUF1451"/>
</dbReference>
<sequence length="169" mass="19640">MNSRNDALIRKYEFLLHEMERRYRAKPDLTLGELDSVLQGSKTYLAMNQELSASELELVEQFLRRDLADYAERYAKEQFESEGDSIFTIGLENTVWRWLAEITDRSQLEWHELGDELRHRGTYEAGELVGLGELVCDNCHHSMSFFHPTLLPACPECDGVVFSRRPLEP</sequence>
<name>A0A6H1UES2_9GAMM</name>
<dbReference type="EMBL" id="CP051180">
    <property type="protein sequence ID" value="QIZ77581.1"/>
    <property type="molecule type" value="Genomic_DNA"/>
</dbReference>
<keyword evidence="2" id="KW-1185">Reference proteome</keyword>
<reference evidence="1 2" key="1">
    <citation type="submission" date="2020-04" db="EMBL/GenBank/DDBJ databases">
        <title>Ferrimonas sp. S7 isolated from sea water.</title>
        <authorList>
            <person name="Bae S.S."/>
            <person name="Baek K."/>
        </authorList>
    </citation>
    <scope>NUCLEOTIDE SEQUENCE [LARGE SCALE GENOMIC DNA]</scope>
    <source>
        <strain evidence="1 2">S7</strain>
    </source>
</reference>
<organism evidence="1 2">
    <name type="scientific">Ferrimonas lipolytica</name>
    <dbReference type="NCBI Taxonomy" id="2724191"/>
    <lineage>
        <taxon>Bacteria</taxon>
        <taxon>Pseudomonadati</taxon>
        <taxon>Pseudomonadota</taxon>
        <taxon>Gammaproteobacteria</taxon>
        <taxon>Alteromonadales</taxon>
        <taxon>Ferrimonadaceae</taxon>
        <taxon>Ferrimonas</taxon>
    </lineage>
</organism>
<protein>
    <submittedName>
        <fullName evidence="1">Zinc ribbon-containing protein</fullName>
    </submittedName>
</protein>
<proteinExistence type="predicted"/>
<dbReference type="KEGG" id="fes:HER31_12165"/>
<evidence type="ECO:0000313" key="1">
    <source>
        <dbReference type="EMBL" id="QIZ77581.1"/>
    </source>
</evidence>
<dbReference type="Proteomes" id="UP000501602">
    <property type="component" value="Chromosome"/>
</dbReference>
<dbReference type="RefSeq" id="WP_168660840.1">
    <property type="nucleotide sequence ID" value="NZ_CP051180.1"/>
</dbReference>
<evidence type="ECO:0000313" key="2">
    <source>
        <dbReference type="Proteomes" id="UP000501602"/>
    </source>
</evidence>
<dbReference type="AlphaFoldDB" id="A0A6H1UES2"/>
<accession>A0A6H1UES2</accession>
<dbReference type="Pfam" id="PF07295">
    <property type="entry name" value="DUF1451"/>
    <property type="match status" value="1"/>
</dbReference>
<gene>
    <name evidence="1" type="ORF">HER31_12165</name>
</gene>